<name>A0A330HR62_9HYPH</name>
<keyword evidence="2" id="KW-1185">Reference proteome</keyword>
<comment type="caution">
    <text evidence="1">The sequence shown here is derived from an EMBL/GenBank/DDBJ whole genome shotgun (WGS) entry which is preliminary data.</text>
</comment>
<accession>A0A330HR62</accession>
<protein>
    <submittedName>
        <fullName evidence="1">Uncharacterized protein</fullName>
    </submittedName>
</protein>
<reference evidence="1 2" key="2">
    <citation type="submission" date="2018-07" db="EMBL/GenBank/DDBJ databases">
        <title>Diversity of Mesorhizobium strains in Brazil.</title>
        <authorList>
            <person name="Helene L.C.F."/>
            <person name="Dall'Agnol R."/>
            <person name="Delamuta J.R.M."/>
            <person name="Hungria M."/>
        </authorList>
    </citation>
    <scope>NUCLEOTIDE SEQUENCE [LARGE SCALE GENOMIC DNA]</scope>
    <source>
        <strain evidence="1 2">AC99b</strain>
    </source>
</reference>
<sequence length="150" mass="16147">MPVGWLYLLSSRKAPPETIFNALMASAECGCGPSRSAADDEAPPIACSLGASDFKERVADIRALAGRSLRHAERTPLSLKLTYGREALEEVTELVRKEQICCAFLSFDLKRRPQDVVLTITAPPAAAEAADMLFGHFAPDLAASNLEETA</sequence>
<reference evidence="2" key="1">
    <citation type="submission" date="2018-06" db="EMBL/GenBank/DDBJ databases">
        <authorList>
            <person name="Helene L.C."/>
            <person name="Dall'Agnol R."/>
            <person name="Delamuta J.R."/>
            <person name="Hungria M."/>
        </authorList>
    </citation>
    <scope>NUCLEOTIDE SEQUENCE [LARGE SCALE GENOMIC DNA]</scope>
    <source>
        <strain evidence="2">AC99b</strain>
    </source>
</reference>
<dbReference type="EMBL" id="QMBP01000006">
    <property type="protein sequence ID" value="RAZ90072.1"/>
    <property type="molecule type" value="Genomic_DNA"/>
</dbReference>
<proteinExistence type="predicted"/>
<dbReference type="Proteomes" id="UP000251558">
    <property type="component" value="Unassembled WGS sequence"/>
</dbReference>
<evidence type="ECO:0000313" key="2">
    <source>
        <dbReference type="Proteomes" id="UP000251558"/>
    </source>
</evidence>
<dbReference type="AlphaFoldDB" id="A0A330HR62"/>
<organism evidence="1 2">
    <name type="scientific">Mesorhizobium hawassense</name>
    <dbReference type="NCBI Taxonomy" id="1209954"/>
    <lineage>
        <taxon>Bacteria</taxon>
        <taxon>Pseudomonadati</taxon>
        <taxon>Pseudomonadota</taxon>
        <taxon>Alphaproteobacteria</taxon>
        <taxon>Hyphomicrobiales</taxon>
        <taxon>Phyllobacteriaceae</taxon>
        <taxon>Mesorhizobium</taxon>
    </lineage>
</organism>
<gene>
    <name evidence="1" type="ORF">DPM33_14640</name>
</gene>
<evidence type="ECO:0000313" key="1">
    <source>
        <dbReference type="EMBL" id="RAZ90072.1"/>
    </source>
</evidence>